<dbReference type="RefSeq" id="WP_009885688.1">
    <property type="nucleotide sequence ID" value="NC_018497.1"/>
</dbReference>
<dbReference type="InterPro" id="IPR019808">
    <property type="entry name" value="Histidine_triad_CS"/>
</dbReference>
<protein>
    <submittedName>
        <fullName evidence="5">HIT domain-containing protein</fullName>
    </submittedName>
</protein>
<dbReference type="Proteomes" id="UP000005254">
    <property type="component" value="Chromosome"/>
</dbReference>
<accession>A0ABC7ZIK1</accession>
<feature type="short sequence motif" description="Histidine triad motif" evidence="2 3">
    <location>
        <begin position="102"/>
        <end position="106"/>
    </location>
</feature>
<evidence type="ECO:0000313" key="5">
    <source>
        <dbReference type="EMBL" id="AFQ03940.1"/>
    </source>
</evidence>
<dbReference type="InterPro" id="IPR001310">
    <property type="entry name" value="Histidine_triad_HIT"/>
</dbReference>
<name>A0ABC7ZIK1_MYCGT</name>
<feature type="active site" description="Tele-AMP-histidine intermediate" evidence="1">
    <location>
        <position position="104"/>
    </location>
</feature>
<feature type="domain" description="HIT" evidence="4">
    <location>
        <begin position="10"/>
        <end position="117"/>
    </location>
</feature>
<dbReference type="KEGG" id="mgx:CM1_00750"/>
<dbReference type="EMBL" id="CP003772">
    <property type="protein sequence ID" value="AFQ03940.1"/>
    <property type="molecule type" value="Genomic_DNA"/>
</dbReference>
<dbReference type="PANTHER" id="PTHR46648">
    <property type="entry name" value="HIT FAMILY PROTEIN 1"/>
    <property type="match status" value="1"/>
</dbReference>
<dbReference type="PROSITE" id="PS00892">
    <property type="entry name" value="HIT_1"/>
    <property type="match status" value="1"/>
</dbReference>
<dbReference type="InterPro" id="IPR011146">
    <property type="entry name" value="HIT-like"/>
</dbReference>
<evidence type="ECO:0000259" key="4">
    <source>
        <dbReference type="PROSITE" id="PS51084"/>
    </source>
</evidence>
<dbReference type="PANTHER" id="PTHR46648:SF1">
    <property type="entry name" value="ADENOSINE 5'-MONOPHOSPHORAMIDASE HNT1"/>
    <property type="match status" value="1"/>
</dbReference>
<dbReference type="InterPro" id="IPR039384">
    <property type="entry name" value="HINT"/>
</dbReference>
<dbReference type="Pfam" id="PF01230">
    <property type="entry name" value="HIT"/>
    <property type="match status" value="1"/>
</dbReference>
<dbReference type="SMR" id="A0ABC7ZIK1"/>
<reference evidence="5 6" key="1">
    <citation type="journal article" date="2012" name="J. Bacteriol.">
        <title>Draft Genome Sequences of Four Axenic Mycoplasma genitalium Strains Isolated from Denmark, Japan, and Australia.</title>
        <authorList>
            <person name="McGowin C.L."/>
            <person name="Ma L."/>
            <person name="Jensen J.S."/>
            <person name="Mancuso M.M."/>
            <person name="Hamasuna R."/>
            <person name="Adegboye D."/>
            <person name="Martin D.H."/>
        </authorList>
    </citation>
    <scope>NUCLEOTIDE SEQUENCE [LARGE SCALE GENOMIC DNA]</scope>
    <source>
        <strain evidence="5 6">M6320</strain>
    </source>
</reference>
<evidence type="ECO:0000313" key="6">
    <source>
        <dbReference type="Proteomes" id="UP000005254"/>
    </source>
</evidence>
<dbReference type="GeneID" id="99646953"/>
<dbReference type="InterPro" id="IPR036265">
    <property type="entry name" value="HIT-like_sf"/>
</dbReference>
<gene>
    <name evidence="5" type="ORF">CM1_00750</name>
</gene>
<dbReference type="AlphaFoldDB" id="A0ABC7ZIK1"/>
<dbReference type="CDD" id="cd01277">
    <property type="entry name" value="HINT_subgroup"/>
    <property type="match status" value="1"/>
</dbReference>
<dbReference type="PRINTS" id="PR00332">
    <property type="entry name" value="HISTRIAD"/>
</dbReference>
<evidence type="ECO:0000256" key="1">
    <source>
        <dbReference type="PIRSR" id="PIRSR601310-1"/>
    </source>
</evidence>
<proteinExistence type="predicted"/>
<dbReference type="PROSITE" id="PS51084">
    <property type="entry name" value="HIT_2"/>
    <property type="match status" value="1"/>
</dbReference>
<dbReference type="Gene3D" id="3.30.428.10">
    <property type="entry name" value="HIT-like"/>
    <property type="match status" value="1"/>
</dbReference>
<evidence type="ECO:0000256" key="3">
    <source>
        <dbReference type="PROSITE-ProRule" id="PRU00464"/>
    </source>
</evidence>
<sequence>MEKNTTSSCIFCDIVQGSITSYKIGENEHAIAFLDAFPVADGHTLVIPKKHAVDFSSTDQKELQAVSLLAKQIALKLKMTLKPSGLNYVSNEGAIAGQVVFHFHLHIVPKYETGKGFGYNVNKTNKRSLEENYQLISESKN</sequence>
<organism evidence="5 6">
    <name type="scientific">Mycoplasmoides genitalium M6320</name>
    <dbReference type="NCBI Taxonomy" id="662945"/>
    <lineage>
        <taxon>Bacteria</taxon>
        <taxon>Bacillati</taxon>
        <taxon>Mycoplasmatota</taxon>
        <taxon>Mycoplasmoidales</taxon>
        <taxon>Mycoplasmoidaceae</taxon>
        <taxon>Mycoplasmoides</taxon>
    </lineage>
</organism>
<evidence type="ECO:0000256" key="2">
    <source>
        <dbReference type="PIRSR" id="PIRSR601310-3"/>
    </source>
</evidence>
<dbReference type="SUPFAM" id="SSF54197">
    <property type="entry name" value="HIT-like"/>
    <property type="match status" value="1"/>
</dbReference>